<evidence type="ECO:0000256" key="2">
    <source>
        <dbReference type="ARBA" id="ARBA00004653"/>
    </source>
</evidence>
<name>A0AAF3F503_9BILA</name>
<evidence type="ECO:0000256" key="13">
    <source>
        <dbReference type="ARBA" id="ARBA00023136"/>
    </source>
</evidence>
<sequence>MNAEQRRDRRQYPTIRDRVTQAYYEHGRFCAFHPPLCLSVSIVCFLFLAFPTISRFRLPVSSPMDVHWTTGSLEKENGPDWLQLAPAAYLQQIVIRAGVEPWNPNVLNAEQSVRGPISRAFSAIEKLRSVPGLSAACLHVQRPASTLPIPEKDCLLIAPTYFWNDTMEQFLEDTNVVSTVFSPPCAPSLCIRDLLLGMPAGMTGIKQRFQTNRKRNIDFGLTLFFHEYNEKVIESLRSALDHEFTRVQSAAQDESTFVHVFYRPRKYFADYFPLLFSYLVFALYLYYSASKFEMVSSRAGLALAAAFTIAATLLSTAGVSAYLDLQPSLWGAEVFPYLALILGLENILVITKAVVYTPPSLDVASRIAHGLSHEGYTLTKYFILELIFLSVGFVTGVPEIQQFCQFAFVGLVADFFMQLFFYVPCLALDLHRLGDEEKKRFSLLLLTCKVPQLGTFPAVNCPVKRLWPSLFERARKRRVKRTLSESRIDENLIEASEGNDKKKTHRRSASSLKCAFDDNGKPVQSTVSARRLRIMYFIARTRFFQRTLMVLFALWVIWLGFIVRRNLPENGANSTETSRFGVSQRLLETAPQEWGEWQRRTFKWWPVLFAEYNLTLSGHYITYLPPIVVKAAIPPNDPMLFPIKGKETNGSKETKREHVKEAPNELRSRIEWLELQLRVYMVVCLFCVLTIVILFLLYACFWGQWRNGWKFHNNASIAEELAQQHAKSKNFSESVPLKLVGHRFPVEMVFACGPRNEIIVSICQDGKVIFWDEVTGEKRQLLNRNRALPTGNSTQQDTQEPTEITDPTPNSDSTKTTTKSSPKTPIETLPSIWCANADERVLVLGCADGSIEVGSLERAKLLGVYLQSQSGVGHIKIKNDFLVLARLAGTVESLKIDYTDSEPLRIRSIRQLCQAPAHQKPITVLECASKCFITASHDHTEGMAA</sequence>
<feature type="transmembrane region" description="Helical" evidence="17">
    <location>
        <begin position="679"/>
        <end position="701"/>
    </location>
</feature>
<feature type="compositionally biased region" description="Polar residues" evidence="16">
    <location>
        <begin position="790"/>
        <end position="802"/>
    </location>
</feature>
<evidence type="ECO:0000256" key="1">
    <source>
        <dbReference type="ARBA" id="ARBA00004477"/>
    </source>
</evidence>
<proteinExistence type="inferred from homology"/>
<dbReference type="AlphaFoldDB" id="A0AAF3F503"/>
<evidence type="ECO:0000256" key="4">
    <source>
        <dbReference type="ARBA" id="ARBA00019541"/>
    </source>
</evidence>
<dbReference type="GO" id="GO:0045540">
    <property type="term" value="P:regulation of cholesterol biosynthetic process"/>
    <property type="evidence" value="ECO:0007669"/>
    <property type="project" value="TreeGrafter"/>
</dbReference>
<evidence type="ECO:0000256" key="11">
    <source>
        <dbReference type="ARBA" id="ARBA00023098"/>
    </source>
</evidence>
<dbReference type="GO" id="GO:0008202">
    <property type="term" value="P:steroid metabolic process"/>
    <property type="evidence" value="ECO:0007669"/>
    <property type="project" value="UniProtKB-KW"/>
</dbReference>
<keyword evidence="9 17" id="KW-1133">Transmembrane helix</keyword>
<evidence type="ECO:0000256" key="12">
    <source>
        <dbReference type="ARBA" id="ARBA00023121"/>
    </source>
</evidence>
<feature type="domain" description="SSD" evidence="18">
    <location>
        <begin position="270"/>
        <end position="428"/>
    </location>
</feature>
<evidence type="ECO:0000256" key="15">
    <source>
        <dbReference type="ARBA" id="ARBA00023221"/>
    </source>
</evidence>
<keyword evidence="5" id="KW-0853">WD repeat</keyword>
<keyword evidence="7" id="KW-0677">Repeat</keyword>
<feature type="transmembrane region" description="Helical" evidence="17">
    <location>
        <begin position="406"/>
        <end position="430"/>
    </location>
</feature>
<keyword evidence="8" id="KW-0256">Endoplasmic reticulum</keyword>
<keyword evidence="14" id="KW-0325">Glycoprotein</keyword>
<keyword evidence="11" id="KW-0443">Lipid metabolism</keyword>
<evidence type="ECO:0000256" key="9">
    <source>
        <dbReference type="ARBA" id="ARBA00022989"/>
    </source>
</evidence>
<evidence type="ECO:0000256" key="16">
    <source>
        <dbReference type="SAM" id="MobiDB-lite"/>
    </source>
</evidence>
<dbReference type="GO" id="GO:0005789">
    <property type="term" value="C:endoplasmic reticulum membrane"/>
    <property type="evidence" value="ECO:0007669"/>
    <property type="project" value="UniProtKB-SubCell"/>
</dbReference>
<dbReference type="InterPro" id="IPR036322">
    <property type="entry name" value="WD40_repeat_dom_sf"/>
</dbReference>
<comment type="subcellular location">
    <subcellularLocation>
        <location evidence="1">Endoplasmic reticulum membrane</location>
        <topology evidence="1">Multi-pass membrane protein</topology>
    </subcellularLocation>
    <subcellularLocation>
        <location evidence="2">Golgi apparatus membrane</location>
        <topology evidence="2">Multi-pass membrane protein</topology>
    </subcellularLocation>
</comment>
<comment type="similarity">
    <text evidence="3">Belongs to the WD repeat SCAP family.</text>
</comment>
<dbReference type="GO" id="GO:0032936">
    <property type="term" value="C:SREBP-SCAP complex"/>
    <property type="evidence" value="ECO:0007669"/>
    <property type="project" value="TreeGrafter"/>
</dbReference>
<dbReference type="GO" id="GO:0032934">
    <property type="term" value="F:sterol binding"/>
    <property type="evidence" value="ECO:0007669"/>
    <property type="project" value="InterPro"/>
</dbReference>
<dbReference type="InterPro" id="IPR030225">
    <property type="entry name" value="SCAP"/>
</dbReference>
<evidence type="ECO:0000256" key="3">
    <source>
        <dbReference type="ARBA" id="ARBA00007410"/>
    </source>
</evidence>
<dbReference type="GO" id="GO:0032933">
    <property type="term" value="P:SREBP signaling pathway"/>
    <property type="evidence" value="ECO:0007669"/>
    <property type="project" value="InterPro"/>
</dbReference>
<dbReference type="GO" id="GO:0000139">
    <property type="term" value="C:Golgi membrane"/>
    <property type="evidence" value="ECO:0007669"/>
    <property type="project" value="UniProtKB-SubCell"/>
</dbReference>
<dbReference type="Pfam" id="PF12349">
    <property type="entry name" value="Sterol-sensing"/>
    <property type="match status" value="1"/>
</dbReference>
<keyword evidence="12" id="KW-0446">Lipid-binding</keyword>
<dbReference type="InterPro" id="IPR000731">
    <property type="entry name" value="SSD"/>
</dbReference>
<reference evidence="20" key="1">
    <citation type="submission" date="2024-02" db="UniProtKB">
        <authorList>
            <consortium name="WormBaseParasite"/>
        </authorList>
    </citation>
    <scope>IDENTIFICATION</scope>
</reference>
<feature type="transmembrane region" description="Helical" evidence="17">
    <location>
        <begin position="543"/>
        <end position="563"/>
    </location>
</feature>
<feature type="transmembrane region" description="Helical" evidence="17">
    <location>
        <begin position="301"/>
        <end position="323"/>
    </location>
</feature>
<feature type="transmembrane region" description="Helical" evidence="17">
    <location>
        <begin position="335"/>
        <end position="357"/>
    </location>
</feature>
<dbReference type="Proteomes" id="UP000887575">
    <property type="component" value="Unassembled WGS sequence"/>
</dbReference>
<feature type="compositionally biased region" description="Low complexity" evidence="16">
    <location>
        <begin position="805"/>
        <end position="824"/>
    </location>
</feature>
<organism evidence="19 20">
    <name type="scientific">Mesorhabditis belari</name>
    <dbReference type="NCBI Taxonomy" id="2138241"/>
    <lineage>
        <taxon>Eukaryota</taxon>
        <taxon>Metazoa</taxon>
        <taxon>Ecdysozoa</taxon>
        <taxon>Nematoda</taxon>
        <taxon>Chromadorea</taxon>
        <taxon>Rhabditida</taxon>
        <taxon>Rhabditina</taxon>
        <taxon>Rhabditomorpha</taxon>
        <taxon>Rhabditoidea</taxon>
        <taxon>Rhabditidae</taxon>
        <taxon>Mesorhabditinae</taxon>
        <taxon>Mesorhabditis</taxon>
    </lineage>
</organism>
<keyword evidence="6 17" id="KW-0812">Transmembrane</keyword>
<evidence type="ECO:0000256" key="8">
    <source>
        <dbReference type="ARBA" id="ARBA00022824"/>
    </source>
</evidence>
<feature type="region of interest" description="Disordered" evidence="16">
    <location>
        <begin position="782"/>
        <end position="824"/>
    </location>
</feature>
<dbReference type="Pfam" id="PF24006">
    <property type="entry name" value="SCAP_N"/>
    <property type="match status" value="1"/>
</dbReference>
<keyword evidence="19" id="KW-1185">Reference proteome</keyword>
<evidence type="ECO:0000256" key="7">
    <source>
        <dbReference type="ARBA" id="ARBA00022737"/>
    </source>
</evidence>
<evidence type="ECO:0000313" key="19">
    <source>
        <dbReference type="Proteomes" id="UP000887575"/>
    </source>
</evidence>
<accession>A0AAF3F503</accession>
<feature type="transmembrane region" description="Helical" evidence="17">
    <location>
        <begin position="36"/>
        <end position="54"/>
    </location>
</feature>
<dbReference type="PANTHER" id="PTHR46378">
    <property type="entry name" value="STEROL REGULATORY ELEMENT-BINDING PROTEIN CLEAVAGE-ACTIVATING PROTEIN"/>
    <property type="match status" value="1"/>
</dbReference>
<evidence type="ECO:0000256" key="14">
    <source>
        <dbReference type="ARBA" id="ARBA00023180"/>
    </source>
</evidence>
<dbReference type="InterPro" id="IPR015943">
    <property type="entry name" value="WD40/YVTN_repeat-like_dom_sf"/>
</dbReference>
<keyword evidence="13 17" id="KW-0472">Membrane</keyword>
<dbReference type="WBParaSite" id="MBELARI_LOCUS21628">
    <property type="protein sequence ID" value="MBELARI_LOCUS21628"/>
    <property type="gene ID" value="MBELARI_LOCUS21628"/>
</dbReference>
<dbReference type="Gene3D" id="2.130.10.10">
    <property type="entry name" value="YVTN repeat-like/Quinoprotein amine dehydrogenase"/>
    <property type="match status" value="1"/>
</dbReference>
<keyword evidence="15" id="KW-0753">Steroid metabolism</keyword>
<dbReference type="SUPFAM" id="SSF50978">
    <property type="entry name" value="WD40 repeat-like"/>
    <property type="match status" value="1"/>
</dbReference>
<feature type="transmembrane region" description="Helical" evidence="17">
    <location>
        <begin position="271"/>
        <end position="289"/>
    </location>
</feature>
<keyword evidence="10" id="KW-0333">Golgi apparatus</keyword>
<feature type="transmembrane region" description="Helical" evidence="17">
    <location>
        <begin position="378"/>
        <end position="400"/>
    </location>
</feature>
<evidence type="ECO:0000256" key="5">
    <source>
        <dbReference type="ARBA" id="ARBA00022574"/>
    </source>
</evidence>
<dbReference type="InterPro" id="IPR053958">
    <property type="entry name" value="HMGCR/SNAP/NPC1-like_SSD"/>
</dbReference>
<evidence type="ECO:0000313" key="20">
    <source>
        <dbReference type="WBParaSite" id="MBELARI_LOCUS21628"/>
    </source>
</evidence>
<dbReference type="PANTHER" id="PTHR46378:SF1">
    <property type="entry name" value="STEROL REGULATORY ELEMENT-BINDING PROTEIN CLEAVAGE-ACTIVATING PROTEIN"/>
    <property type="match status" value="1"/>
</dbReference>
<dbReference type="InterPro" id="IPR057041">
    <property type="entry name" value="SCAP_N"/>
</dbReference>
<evidence type="ECO:0000256" key="6">
    <source>
        <dbReference type="ARBA" id="ARBA00022692"/>
    </source>
</evidence>
<evidence type="ECO:0000256" key="10">
    <source>
        <dbReference type="ARBA" id="ARBA00023034"/>
    </source>
</evidence>
<evidence type="ECO:0000256" key="17">
    <source>
        <dbReference type="SAM" id="Phobius"/>
    </source>
</evidence>
<protein>
    <recommendedName>
        <fullName evidence="4">Sterol regulatory element-binding protein cleavage-activating protein</fullName>
    </recommendedName>
</protein>
<dbReference type="PROSITE" id="PS50156">
    <property type="entry name" value="SSD"/>
    <property type="match status" value="1"/>
</dbReference>
<evidence type="ECO:0000259" key="18">
    <source>
        <dbReference type="PROSITE" id="PS50156"/>
    </source>
</evidence>